<protein>
    <submittedName>
        <fullName evidence="6">SAM-dependent methyltransferase</fullName>
    </submittedName>
</protein>
<evidence type="ECO:0000256" key="3">
    <source>
        <dbReference type="ARBA" id="ARBA00022679"/>
    </source>
</evidence>
<comment type="similarity">
    <text evidence="1">Belongs to the methyltransferase superfamily.</text>
</comment>
<evidence type="ECO:0000256" key="1">
    <source>
        <dbReference type="ARBA" id="ARBA00008361"/>
    </source>
</evidence>
<dbReference type="Pfam" id="PF08241">
    <property type="entry name" value="Methyltransf_11"/>
    <property type="match status" value="1"/>
</dbReference>
<sequence>MTPSSSPSPSTPAGASQHAERAHSFNAAATQYAANRPSYPPALFDAVEDLAGRSLSGASAADVGAGTGISTGLLHGRGADVLAVEPGPGMAAEFRRVHPGIPIVRGSGDALPLADASMDFLTYVQSWHWTEPSRSVPEALRVLRPGGALALWWNTEALDVPWIEAAARRAERFLGLDERDRKAERSPSSVQPARALVADPTGTLSFAHRQVRWSRRVPVGTRLANVGSHSQFLVLGEEATRAFFAEERDHLLQAFPEGFVEEAYVVELLVAIRS</sequence>
<organism evidence="6 7">
    <name type="scientific">Streptomyces populi</name>
    <dbReference type="NCBI Taxonomy" id="2058924"/>
    <lineage>
        <taxon>Bacteria</taxon>
        <taxon>Bacillati</taxon>
        <taxon>Actinomycetota</taxon>
        <taxon>Actinomycetes</taxon>
        <taxon>Kitasatosporales</taxon>
        <taxon>Streptomycetaceae</taxon>
        <taxon>Streptomyces</taxon>
    </lineage>
</organism>
<feature type="region of interest" description="Disordered" evidence="4">
    <location>
        <begin position="1"/>
        <end position="27"/>
    </location>
</feature>
<evidence type="ECO:0000259" key="5">
    <source>
        <dbReference type="Pfam" id="PF08241"/>
    </source>
</evidence>
<dbReference type="RefSeq" id="WP_103554838.1">
    <property type="nucleotide sequence ID" value="NZ_JBHJSK010000003.1"/>
</dbReference>
<dbReference type="SUPFAM" id="SSF53335">
    <property type="entry name" value="S-adenosyl-L-methionine-dependent methyltransferases"/>
    <property type="match status" value="1"/>
</dbReference>
<proteinExistence type="inferred from homology"/>
<reference evidence="6 7" key="1">
    <citation type="submission" date="2017-12" db="EMBL/GenBank/DDBJ databases">
        <title>Streptomyces populusis sp. nov., a novel endophytic actinobacterium isolated from stems of Populus adenopoda Maxim.</title>
        <authorList>
            <person name="Wang Z."/>
        </authorList>
    </citation>
    <scope>NUCLEOTIDE SEQUENCE [LARGE SCALE GENOMIC DNA]</scope>
    <source>
        <strain evidence="6 7">A249</strain>
    </source>
</reference>
<dbReference type="CDD" id="cd02440">
    <property type="entry name" value="AdoMet_MTases"/>
    <property type="match status" value="1"/>
</dbReference>
<dbReference type="Proteomes" id="UP000236178">
    <property type="component" value="Unassembled WGS sequence"/>
</dbReference>
<dbReference type="PANTHER" id="PTHR44942">
    <property type="entry name" value="METHYLTRANSF_11 DOMAIN-CONTAINING PROTEIN"/>
    <property type="match status" value="1"/>
</dbReference>
<dbReference type="EMBL" id="PJOS01000206">
    <property type="protein sequence ID" value="PKT67166.1"/>
    <property type="molecule type" value="Genomic_DNA"/>
</dbReference>
<feature type="compositionally biased region" description="Low complexity" evidence="4">
    <location>
        <begin position="1"/>
        <end position="12"/>
    </location>
</feature>
<keyword evidence="2 6" id="KW-0489">Methyltransferase</keyword>
<feature type="domain" description="Methyltransferase type 11" evidence="5">
    <location>
        <begin position="62"/>
        <end position="150"/>
    </location>
</feature>
<dbReference type="GO" id="GO:0008757">
    <property type="term" value="F:S-adenosylmethionine-dependent methyltransferase activity"/>
    <property type="evidence" value="ECO:0007669"/>
    <property type="project" value="InterPro"/>
</dbReference>
<dbReference type="AlphaFoldDB" id="A0A2I0SB65"/>
<dbReference type="Gene3D" id="3.40.50.150">
    <property type="entry name" value="Vaccinia Virus protein VP39"/>
    <property type="match status" value="1"/>
</dbReference>
<name>A0A2I0SB65_9ACTN</name>
<comment type="caution">
    <text evidence="6">The sequence shown here is derived from an EMBL/GenBank/DDBJ whole genome shotgun (WGS) entry which is preliminary data.</text>
</comment>
<dbReference type="OrthoDB" id="9797252at2"/>
<evidence type="ECO:0000256" key="2">
    <source>
        <dbReference type="ARBA" id="ARBA00022603"/>
    </source>
</evidence>
<evidence type="ECO:0000313" key="6">
    <source>
        <dbReference type="EMBL" id="PKT67166.1"/>
    </source>
</evidence>
<accession>A0A2I0SB65</accession>
<evidence type="ECO:0000313" key="7">
    <source>
        <dbReference type="Proteomes" id="UP000236178"/>
    </source>
</evidence>
<dbReference type="InterPro" id="IPR013216">
    <property type="entry name" value="Methyltransf_11"/>
</dbReference>
<evidence type="ECO:0000256" key="4">
    <source>
        <dbReference type="SAM" id="MobiDB-lite"/>
    </source>
</evidence>
<keyword evidence="3 6" id="KW-0808">Transferase</keyword>
<keyword evidence="7" id="KW-1185">Reference proteome</keyword>
<dbReference type="GO" id="GO:0032259">
    <property type="term" value="P:methylation"/>
    <property type="evidence" value="ECO:0007669"/>
    <property type="project" value="UniProtKB-KW"/>
</dbReference>
<dbReference type="PANTHER" id="PTHR44942:SF4">
    <property type="entry name" value="METHYLTRANSFERASE TYPE 11 DOMAIN-CONTAINING PROTEIN"/>
    <property type="match status" value="1"/>
</dbReference>
<gene>
    <name evidence="6" type="ORF">CW362_41920</name>
</gene>
<dbReference type="InterPro" id="IPR029063">
    <property type="entry name" value="SAM-dependent_MTases_sf"/>
</dbReference>
<dbReference type="InterPro" id="IPR051052">
    <property type="entry name" value="Diverse_substrate_MTase"/>
</dbReference>